<keyword evidence="3" id="KW-1185">Reference proteome</keyword>
<organism evidence="2 3">
    <name type="scientific">Monoraphidium neglectum</name>
    <dbReference type="NCBI Taxonomy" id="145388"/>
    <lineage>
        <taxon>Eukaryota</taxon>
        <taxon>Viridiplantae</taxon>
        <taxon>Chlorophyta</taxon>
        <taxon>core chlorophytes</taxon>
        <taxon>Chlorophyceae</taxon>
        <taxon>CS clade</taxon>
        <taxon>Sphaeropleales</taxon>
        <taxon>Selenastraceae</taxon>
        <taxon>Monoraphidium</taxon>
    </lineage>
</organism>
<evidence type="ECO:0000256" key="1">
    <source>
        <dbReference type="SAM" id="MobiDB-lite"/>
    </source>
</evidence>
<dbReference type="Proteomes" id="UP000054498">
    <property type="component" value="Unassembled WGS sequence"/>
</dbReference>
<gene>
    <name evidence="2" type="ORF">MNEG_10699</name>
</gene>
<feature type="region of interest" description="Disordered" evidence="1">
    <location>
        <begin position="50"/>
        <end position="87"/>
    </location>
</feature>
<dbReference type="RefSeq" id="XP_013896283.1">
    <property type="nucleotide sequence ID" value="XM_014040829.1"/>
</dbReference>
<feature type="region of interest" description="Disordered" evidence="1">
    <location>
        <begin position="108"/>
        <end position="135"/>
    </location>
</feature>
<evidence type="ECO:0000313" key="3">
    <source>
        <dbReference type="Proteomes" id="UP000054498"/>
    </source>
</evidence>
<protein>
    <submittedName>
        <fullName evidence="2">Uncharacterized protein</fullName>
    </submittedName>
</protein>
<dbReference type="EMBL" id="KK102643">
    <property type="protein sequence ID" value="KIY97263.1"/>
    <property type="molecule type" value="Genomic_DNA"/>
</dbReference>
<feature type="compositionally biased region" description="Gly residues" evidence="1">
    <location>
        <begin position="71"/>
        <end position="81"/>
    </location>
</feature>
<dbReference type="AlphaFoldDB" id="A0A0D2KNP8"/>
<accession>A0A0D2KNP8</accession>
<evidence type="ECO:0000313" key="2">
    <source>
        <dbReference type="EMBL" id="KIY97263.1"/>
    </source>
</evidence>
<sequence length="404" mass="41194">MWQSYGHPCDAQQLLQRPAGAEVPACTLTAPFAGACSGWRAAPQTDLYGDLRNRQDDAGGGSSSSTSRGGSSSGGSSGSGGSISSSQTAVDEGFSALECAERLPRRARRGCGLGGGGGSDDDDEDDRPSRDHLMSACGGGRAAAATAAALGPGSAPARLLCARVSVYTDASSPAALAAANGVMARIRLPGGVPYEPVTLGSAEFQMGVMWHFPAFAVTLGASNFRRLLAATPHLARAARRCPAFAGVCMSLPADTAAPSQLPPLSEEELFVTSASLRSTQFTCIFLATKVADQVHASGLLRFMLNAITGQRERRGLQGAASAMRLHSLGSCGQGARVVAGPGVTGAPWPAARQPGAAVSSEMASEVELRCLEGLNWRLGPYFSEDPMGGDDADLAALLGGHGTA</sequence>
<dbReference type="GeneID" id="25727887"/>
<dbReference type="OrthoDB" id="548827at2759"/>
<reference evidence="2 3" key="1">
    <citation type="journal article" date="2013" name="BMC Genomics">
        <title>Reconstruction of the lipid metabolism for the microalga Monoraphidium neglectum from its genome sequence reveals characteristics suitable for biofuel production.</title>
        <authorList>
            <person name="Bogen C."/>
            <person name="Al-Dilaimi A."/>
            <person name="Albersmeier A."/>
            <person name="Wichmann J."/>
            <person name="Grundmann M."/>
            <person name="Rupp O."/>
            <person name="Lauersen K.J."/>
            <person name="Blifernez-Klassen O."/>
            <person name="Kalinowski J."/>
            <person name="Goesmann A."/>
            <person name="Mussgnug J.H."/>
            <person name="Kruse O."/>
        </authorList>
    </citation>
    <scope>NUCLEOTIDE SEQUENCE [LARGE SCALE GENOMIC DNA]</scope>
    <source>
        <strain evidence="2 3">SAG 48.87</strain>
    </source>
</reference>
<proteinExistence type="predicted"/>
<dbReference type="KEGG" id="mng:MNEG_10699"/>
<name>A0A0D2KNP8_9CHLO</name>